<dbReference type="AlphaFoldDB" id="A0A139R434"/>
<dbReference type="CDD" id="cd06529">
    <property type="entry name" value="S24_LexA-like"/>
    <property type="match status" value="1"/>
</dbReference>
<dbReference type="Pfam" id="PF00717">
    <property type="entry name" value="Peptidase_S24"/>
    <property type="match status" value="1"/>
</dbReference>
<protein>
    <submittedName>
        <fullName evidence="5">Phage transcriptional repressor</fullName>
    </submittedName>
</protein>
<dbReference type="SUPFAM" id="SSF47413">
    <property type="entry name" value="lambda repressor-like DNA-binding domains"/>
    <property type="match status" value="1"/>
</dbReference>
<accession>A0A139R434</accession>
<evidence type="ECO:0000256" key="1">
    <source>
        <dbReference type="ARBA" id="ARBA00023015"/>
    </source>
</evidence>
<dbReference type="Proteomes" id="UP000071927">
    <property type="component" value="Unassembled WGS sequence"/>
</dbReference>
<gene>
    <name evidence="5" type="ORF">SGADD03_00790</name>
</gene>
<evidence type="ECO:0000313" key="6">
    <source>
        <dbReference type="Proteomes" id="UP000071927"/>
    </source>
</evidence>
<evidence type="ECO:0000259" key="4">
    <source>
        <dbReference type="PROSITE" id="PS50943"/>
    </source>
</evidence>
<dbReference type="PROSITE" id="PS50943">
    <property type="entry name" value="HTH_CROC1"/>
    <property type="match status" value="1"/>
</dbReference>
<comment type="caution">
    <text evidence="5">The sequence shown here is derived from an EMBL/GenBank/DDBJ whole genome shotgun (WGS) entry which is preliminary data.</text>
</comment>
<dbReference type="PANTHER" id="PTHR40661">
    <property type="match status" value="1"/>
</dbReference>
<dbReference type="CDD" id="cd00093">
    <property type="entry name" value="HTH_XRE"/>
    <property type="match status" value="1"/>
</dbReference>
<dbReference type="InterPro" id="IPR039418">
    <property type="entry name" value="LexA-like"/>
</dbReference>
<dbReference type="SMART" id="SM00530">
    <property type="entry name" value="HTH_XRE"/>
    <property type="match status" value="1"/>
</dbReference>
<dbReference type="InterPro" id="IPR036286">
    <property type="entry name" value="LexA/Signal_pep-like_sf"/>
</dbReference>
<dbReference type="InterPro" id="IPR015927">
    <property type="entry name" value="Peptidase_S24_S26A/B/C"/>
</dbReference>
<dbReference type="PATRIC" id="fig|315405.12.peg.943"/>
<dbReference type="Gene3D" id="1.10.260.40">
    <property type="entry name" value="lambda repressor-like DNA-binding domains"/>
    <property type="match status" value="1"/>
</dbReference>
<dbReference type="SUPFAM" id="SSF51306">
    <property type="entry name" value="LexA/Signal peptidase"/>
    <property type="match status" value="1"/>
</dbReference>
<proteinExistence type="predicted"/>
<name>A0A139R434_9STRE</name>
<dbReference type="PANTHER" id="PTHR40661:SF1">
    <property type="entry name" value="HTH CRO_C1-TYPE DOMAIN-CONTAINING PROTEIN"/>
    <property type="match status" value="1"/>
</dbReference>
<feature type="domain" description="HTH cro/C1-type" evidence="4">
    <location>
        <begin position="13"/>
        <end position="68"/>
    </location>
</feature>
<dbReference type="InterPro" id="IPR001387">
    <property type="entry name" value="Cro/C1-type_HTH"/>
</dbReference>
<keyword evidence="3" id="KW-0804">Transcription</keyword>
<evidence type="ECO:0000256" key="3">
    <source>
        <dbReference type="ARBA" id="ARBA00023163"/>
    </source>
</evidence>
<dbReference type="Gene3D" id="2.10.109.10">
    <property type="entry name" value="Umud Fragment, subunit A"/>
    <property type="match status" value="1"/>
</dbReference>
<sequence>MGDVKNNFFASNLKFLRQKQGMEQLELAHMLGRKSSSSISEWEKGRYTPKSGILSDIANIFNVTLSDLMEIDLSLGNSSTKSKNQKTEIQSIYDRLNKRNKPKLITYGNDLLKKQKSEEEQRNNIIQFPKLFPYKFFDQALSAGTGQYLNDVQVEQIELPIDVDADFVVPIYGDSMEPDYHSGDYVFVKLSVDLSSGDIGVFEYYGDAYIKELVINDSGAYLHSLNPKYDDILVDADSDFRIIGEVVGKYRED</sequence>
<dbReference type="Pfam" id="PF01381">
    <property type="entry name" value="HTH_3"/>
    <property type="match status" value="1"/>
</dbReference>
<reference evidence="5 6" key="1">
    <citation type="submission" date="2016-01" db="EMBL/GenBank/DDBJ databases">
        <title>Highly variable Streptococcus oralis are common among viridans streptococci isolated from primates.</title>
        <authorList>
            <person name="Denapaite D."/>
            <person name="Rieger M."/>
            <person name="Koendgen S."/>
            <person name="Brueckner R."/>
            <person name="Ochigava I."/>
            <person name="Kappeler P."/>
            <person name="Maetz-Rensing K."/>
            <person name="Leendertz F."/>
            <person name="Hakenbeck R."/>
        </authorList>
    </citation>
    <scope>NUCLEOTIDE SEQUENCE [LARGE SCALE GENOMIC DNA]</scope>
    <source>
        <strain evidence="5 6">DD03</strain>
    </source>
</reference>
<dbReference type="RefSeq" id="WP_061459871.1">
    <property type="nucleotide sequence ID" value="NZ_KQ970571.1"/>
</dbReference>
<organism evidence="5 6">
    <name type="scientific">Streptococcus gallolyticus</name>
    <dbReference type="NCBI Taxonomy" id="315405"/>
    <lineage>
        <taxon>Bacteria</taxon>
        <taxon>Bacillati</taxon>
        <taxon>Bacillota</taxon>
        <taxon>Bacilli</taxon>
        <taxon>Lactobacillales</taxon>
        <taxon>Streptococcaceae</taxon>
        <taxon>Streptococcus</taxon>
    </lineage>
</organism>
<keyword evidence="1" id="KW-0805">Transcription regulation</keyword>
<keyword evidence="2" id="KW-0238">DNA-binding</keyword>
<evidence type="ECO:0000256" key="2">
    <source>
        <dbReference type="ARBA" id="ARBA00023125"/>
    </source>
</evidence>
<dbReference type="GO" id="GO:0003677">
    <property type="term" value="F:DNA binding"/>
    <property type="evidence" value="ECO:0007669"/>
    <property type="project" value="UniProtKB-KW"/>
</dbReference>
<evidence type="ECO:0000313" key="5">
    <source>
        <dbReference type="EMBL" id="KXU09385.1"/>
    </source>
</evidence>
<dbReference type="InterPro" id="IPR010982">
    <property type="entry name" value="Lambda_DNA-bd_dom_sf"/>
</dbReference>
<dbReference type="EMBL" id="LQXV01000149">
    <property type="protein sequence ID" value="KXU09385.1"/>
    <property type="molecule type" value="Genomic_DNA"/>
</dbReference>